<dbReference type="AlphaFoldDB" id="A0A561R369"/>
<evidence type="ECO:0000313" key="3">
    <source>
        <dbReference type="Proteomes" id="UP000320653"/>
    </source>
</evidence>
<feature type="domain" description="VOC" evidence="1">
    <location>
        <begin position="156"/>
        <end position="271"/>
    </location>
</feature>
<dbReference type="PANTHER" id="PTHR33993">
    <property type="entry name" value="GLYOXALASE-RELATED"/>
    <property type="match status" value="1"/>
</dbReference>
<dbReference type="InterPro" id="IPR029068">
    <property type="entry name" value="Glyas_Bleomycin-R_OHBP_Dase"/>
</dbReference>
<sequence>MMDQTSQTHSAIRSDTHGKFIWCELMTTDTDAGGRFYAEVVGWKVREMQMPGMSYYLFGMGEGDNCPGVGGMMNFPPELEGKIPPNWTGYVAVDDVDATARQFSELGGRIQREPEDIPEIGRFAVVADPHGAVICIMTPIPPKDPPPELAPNAAGNVGWHELYAGDGEEAFSFYETVFGWTLSRAVDMGPMGTYRVFAHAGQDIGGMMTRPPGVPVACWVYYFNIDAIDAAVGRIEAAGGKVANGPMEVPGGSFVVQATDPQGAFFCLVAPKR</sequence>
<dbReference type="InterPro" id="IPR052164">
    <property type="entry name" value="Anthracycline_SecMetBiosynth"/>
</dbReference>
<dbReference type="SUPFAM" id="SSF54593">
    <property type="entry name" value="Glyoxalase/Bleomycin resistance protein/Dihydroxybiphenyl dioxygenase"/>
    <property type="match status" value="2"/>
</dbReference>
<evidence type="ECO:0000259" key="1">
    <source>
        <dbReference type="PROSITE" id="PS51819"/>
    </source>
</evidence>
<dbReference type="PROSITE" id="PS51819">
    <property type="entry name" value="VOC"/>
    <property type="match status" value="2"/>
</dbReference>
<dbReference type="PANTHER" id="PTHR33993:SF14">
    <property type="entry name" value="GB|AAF24581.1"/>
    <property type="match status" value="1"/>
</dbReference>
<accession>A0A561R369</accession>
<gene>
    <name evidence="2" type="ORF">FHW37_102697</name>
</gene>
<dbReference type="InterPro" id="IPR037523">
    <property type="entry name" value="VOC_core"/>
</dbReference>
<protein>
    <recommendedName>
        <fullName evidence="1">VOC domain-containing protein</fullName>
    </recommendedName>
</protein>
<organism evidence="2 3">
    <name type="scientific">Neorhizobium alkalisoli</name>
    <dbReference type="NCBI Taxonomy" id="528178"/>
    <lineage>
        <taxon>Bacteria</taxon>
        <taxon>Pseudomonadati</taxon>
        <taxon>Pseudomonadota</taxon>
        <taxon>Alphaproteobacteria</taxon>
        <taxon>Hyphomicrobiales</taxon>
        <taxon>Rhizobiaceae</taxon>
        <taxon>Rhizobium/Agrobacterium group</taxon>
        <taxon>Neorhizobium</taxon>
    </lineage>
</organism>
<dbReference type="CDD" id="cd07247">
    <property type="entry name" value="SgaA_N_like"/>
    <property type="match status" value="2"/>
</dbReference>
<dbReference type="Gene3D" id="3.10.180.10">
    <property type="entry name" value="2,3-Dihydroxybiphenyl 1,2-Dioxygenase, domain 1"/>
    <property type="match status" value="2"/>
</dbReference>
<dbReference type="Pfam" id="PF00903">
    <property type="entry name" value="Glyoxalase"/>
    <property type="match status" value="2"/>
</dbReference>
<proteinExistence type="predicted"/>
<comment type="caution">
    <text evidence="2">The sequence shown here is derived from an EMBL/GenBank/DDBJ whole genome shotgun (WGS) entry which is preliminary data.</text>
</comment>
<keyword evidence="3" id="KW-1185">Reference proteome</keyword>
<dbReference type="Proteomes" id="UP000320653">
    <property type="component" value="Unassembled WGS sequence"/>
</dbReference>
<feature type="domain" description="VOC" evidence="1">
    <location>
        <begin position="19"/>
        <end position="139"/>
    </location>
</feature>
<reference evidence="2 3" key="1">
    <citation type="submission" date="2019-06" db="EMBL/GenBank/DDBJ databases">
        <title>Sorghum-associated microbial communities from plants grown in Nebraska, USA.</title>
        <authorList>
            <person name="Schachtman D."/>
        </authorList>
    </citation>
    <scope>NUCLEOTIDE SEQUENCE [LARGE SCALE GENOMIC DNA]</scope>
    <source>
        <strain evidence="2 3">1225</strain>
    </source>
</reference>
<dbReference type="EMBL" id="VIWP01000002">
    <property type="protein sequence ID" value="TWF57057.1"/>
    <property type="molecule type" value="Genomic_DNA"/>
</dbReference>
<evidence type="ECO:0000313" key="2">
    <source>
        <dbReference type="EMBL" id="TWF57057.1"/>
    </source>
</evidence>
<dbReference type="InterPro" id="IPR004360">
    <property type="entry name" value="Glyas_Fos-R_dOase_dom"/>
</dbReference>
<name>A0A561R369_9HYPH</name>